<gene>
    <name evidence="2" type="ORF">BST86_13990</name>
</gene>
<evidence type="ECO:0000313" key="2">
    <source>
        <dbReference type="EMBL" id="PRP68119.1"/>
    </source>
</evidence>
<dbReference type="EMBL" id="MQUC01000003">
    <property type="protein sequence ID" value="PRP68119.1"/>
    <property type="molecule type" value="Genomic_DNA"/>
</dbReference>
<accession>A0A2S9WXC4</accession>
<comment type="caution">
    <text evidence="2">The sequence shown here is derived from an EMBL/GenBank/DDBJ whole genome shotgun (WGS) entry which is preliminary data.</text>
</comment>
<protein>
    <submittedName>
        <fullName evidence="2">Uncharacterized protein</fullName>
    </submittedName>
</protein>
<organism evidence="2 3">
    <name type="scientific">Nonlabens agnitus</name>
    <dbReference type="NCBI Taxonomy" id="870484"/>
    <lineage>
        <taxon>Bacteria</taxon>
        <taxon>Pseudomonadati</taxon>
        <taxon>Bacteroidota</taxon>
        <taxon>Flavobacteriia</taxon>
        <taxon>Flavobacteriales</taxon>
        <taxon>Flavobacteriaceae</taxon>
        <taxon>Nonlabens</taxon>
    </lineage>
</organism>
<evidence type="ECO:0000256" key="1">
    <source>
        <dbReference type="SAM" id="MobiDB-lite"/>
    </source>
</evidence>
<name>A0A2S9WXC4_9FLAO</name>
<evidence type="ECO:0000313" key="3">
    <source>
        <dbReference type="Proteomes" id="UP000239532"/>
    </source>
</evidence>
<dbReference type="AlphaFoldDB" id="A0A2S9WXC4"/>
<keyword evidence="3" id="KW-1185">Reference proteome</keyword>
<dbReference type="RefSeq" id="WP_105983798.1">
    <property type="nucleotide sequence ID" value="NZ_MQUC01000003.1"/>
</dbReference>
<sequence length="152" mass="17820">MQRDKITVTQIPRTLLYDLRDVVKWKTVQVNNLLASQNTYEGYIEIIYSIGIHLWYNLNARLNKRYPPNQYRLTLELHDARFIYNAILEYQKSHGLDAQLDKFKNAVHSQLPVHYESIQLSKDTQHLPPHRQETNREPGTITSLSIGPMAPH</sequence>
<feature type="region of interest" description="Disordered" evidence="1">
    <location>
        <begin position="122"/>
        <end position="152"/>
    </location>
</feature>
<reference evidence="2 3" key="1">
    <citation type="submission" date="2016-11" db="EMBL/GenBank/DDBJ databases">
        <title>Trade-off between light-utilization and light-protection in marine flavobacteria.</title>
        <authorList>
            <person name="Kumagai Y."/>
        </authorList>
    </citation>
    <scope>NUCLEOTIDE SEQUENCE [LARGE SCALE GENOMIC DNA]</scope>
    <source>
        <strain evidence="2 3">JCM 17109</strain>
    </source>
</reference>
<proteinExistence type="predicted"/>
<dbReference type="Proteomes" id="UP000239532">
    <property type="component" value="Unassembled WGS sequence"/>
</dbReference>